<evidence type="ECO:0000313" key="2">
    <source>
        <dbReference type="EMBL" id="MBB4930592.1"/>
    </source>
</evidence>
<keyword evidence="3" id="KW-1185">Reference proteome</keyword>
<sequence length="77" mass="8379">MMRDHTVGSATAMLAASEARLPAISRLHGSSPPRRPWRASDNNVIDAATTVPSTDSGNRAVRQAGSPWRSARSYMWE</sequence>
<dbReference type="EMBL" id="JACHJT010000001">
    <property type="protein sequence ID" value="MBB4930592.1"/>
    <property type="molecule type" value="Genomic_DNA"/>
</dbReference>
<accession>A0A7W7REM6</accession>
<feature type="region of interest" description="Disordered" evidence="1">
    <location>
        <begin position="49"/>
        <end position="77"/>
    </location>
</feature>
<evidence type="ECO:0000313" key="3">
    <source>
        <dbReference type="Proteomes" id="UP000523007"/>
    </source>
</evidence>
<protein>
    <submittedName>
        <fullName evidence="2">Uncharacterized protein</fullName>
    </submittedName>
</protein>
<dbReference type="AlphaFoldDB" id="A0A7W7REM6"/>
<gene>
    <name evidence="2" type="ORF">F4561_001412</name>
</gene>
<dbReference type="Proteomes" id="UP000523007">
    <property type="component" value="Unassembled WGS sequence"/>
</dbReference>
<organism evidence="2 3">
    <name type="scientific">Lipingzhangella halophila</name>
    <dbReference type="NCBI Taxonomy" id="1783352"/>
    <lineage>
        <taxon>Bacteria</taxon>
        <taxon>Bacillati</taxon>
        <taxon>Actinomycetota</taxon>
        <taxon>Actinomycetes</taxon>
        <taxon>Streptosporangiales</taxon>
        <taxon>Nocardiopsidaceae</taxon>
        <taxon>Lipingzhangella</taxon>
    </lineage>
</organism>
<reference evidence="2 3" key="1">
    <citation type="submission" date="2020-08" db="EMBL/GenBank/DDBJ databases">
        <title>Sequencing the genomes of 1000 actinobacteria strains.</title>
        <authorList>
            <person name="Klenk H.-P."/>
        </authorList>
    </citation>
    <scope>NUCLEOTIDE SEQUENCE [LARGE SCALE GENOMIC DNA]</scope>
    <source>
        <strain evidence="2 3">DSM 102030</strain>
    </source>
</reference>
<comment type="caution">
    <text evidence="2">The sequence shown here is derived from an EMBL/GenBank/DDBJ whole genome shotgun (WGS) entry which is preliminary data.</text>
</comment>
<evidence type="ECO:0000256" key="1">
    <source>
        <dbReference type="SAM" id="MobiDB-lite"/>
    </source>
</evidence>
<name>A0A7W7REM6_9ACTN</name>
<proteinExistence type="predicted"/>